<dbReference type="Proteomes" id="UP001500064">
    <property type="component" value="Unassembled WGS sequence"/>
</dbReference>
<organism evidence="1 2">
    <name type="scientific">Nonomuraea maheshkhaliensis</name>
    <dbReference type="NCBI Taxonomy" id="419590"/>
    <lineage>
        <taxon>Bacteria</taxon>
        <taxon>Bacillati</taxon>
        <taxon>Actinomycetota</taxon>
        <taxon>Actinomycetes</taxon>
        <taxon>Streptosporangiales</taxon>
        <taxon>Streptosporangiaceae</taxon>
        <taxon>Nonomuraea</taxon>
    </lineage>
</organism>
<sequence length="43" mass="4599">MNRAEGATERARELASTALEVFERAGDRQAAGNARALLAQVAR</sequence>
<comment type="caution">
    <text evidence="1">The sequence shown here is derived from an EMBL/GenBank/DDBJ whole genome shotgun (WGS) entry which is preliminary data.</text>
</comment>
<dbReference type="EMBL" id="BAAAMU010000024">
    <property type="protein sequence ID" value="GAA1637152.1"/>
    <property type="molecule type" value="Genomic_DNA"/>
</dbReference>
<accession>A0ABN2FA53</accession>
<evidence type="ECO:0000313" key="2">
    <source>
        <dbReference type="Proteomes" id="UP001500064"/>
    </source>
</evidence>
<keyword evidence="2" id="KW-1185">Reference proteome</keyword>
<name>A0ABN2FA53_9ACTN</name>
<gene>
    <name evidence="1" type="ORF">GCM10009733_037860</name>
</gene>
<reference evidence="1 2" key="1">
    <citation type="journal article" date="2019" name="Int. J. Syst. Evol. Microbiol.">
        <title>The Global Catalogue of Microorganisms (GCM) 10K type strain sequencing project: providing services to taxonomists for standard genome sequencing and annotation.</title>
        <authorList>
            <consortium name="The Broad Institute Genomics Platform"/>
            <consortium name="The Broad Institute Genome Sequencing Center for Infectious Disease"/>
            <person name="Wu L."/>
            <person name="Ma J."/>
        </authorList>
    </citation>
    <scope>NUCLEOTIDE SEQUENCE [LARGE SCALE GENOMIC DNA]</scope>
    <source>
        <strain evidence="1 2">JCM 13929</strain>
    </source>
</reference>
<proteinExistence type="predicted"/>
<evidence type="ECO:0000313" key="1">
    <source>
        <dbReference type="EMBL" id="GAA1637152.1"/>
    </source>
</evidence>
<protein>
    <submittedName>
        <fullName evidence="1">Uncharacterized protein</fullName>
    </submittedName>
</protein>